<evidence type="ECO:0000256" key="3">
    <source>
        <dbReference type="PROSITE-ProRule" id="PRU00649"/>
    </source>
</evidence>
<dbReference type="InterPro" id="IPR017923">
    <property type="entry name" value="TFIIS_N"/>
</dbReference>
<keyword evidence="7" id="KW-1185">Reference proteome</keyword>
<gene>
    <name evidence="6" type="ORF">RD792_012233</name>
</gene>
<proteinExistence type="predicted"/>
<dbReference type="PANTHER" id="PTHR47210:SF1">
    <property type="entry name" value="MEDIATOR OF RNA POLYMERASE II TRANSCRIPTION SUBUNIT 26C-RELATED"/>
    <property type="match status" value="1"/>
</dbReference>
<organism evidence="6 7">
    <name type="scientific">Penstemon davidsonii</name>
    <dbReference type="NCBI Taxonomy" id="160366"/>
    <lineage>
        <taxon>Eukaryota</taxon>
        <taxon>Viridiplantae</taxon>
        <taxon>Streptophyta</taxon>
        <taxon>Embryophyta</taxon>
        <taxon>Tracheophyta</taxon>
        <taxon>Spermatophyta</taxon>
        <taxon>Magnoliopsida</taxon>
        <taxon>eudicotyledons</taxon>
        <taxon>Gunneridae</taxon>
        <taxon>Pentapetalae</taxon>
        <taxon>asterids</taxon>
        <taxon>lamiids</taxon>
        <taxon>Lamiales</taxon>
        <taxon>Plantaginaceae</taxon>
        <taxon>Cheloneae</taxon>
        <taxon>Penstemon</taxon>
    </lineage>
</organism>
<feature type="compositionally biased region" description="Polar residues" evidence="4">
    <location>
        <begin position="213"/>
        <end position="222"/>
    </location>
</feature>
<reference evidence="6 7" key="1">
    <citation type="journal article" date="2023" name="bioRxiv">
        <title>Genome report: Whole genome sequence and annotation of Penstemon davidsonii.</title>
        <authorList>
            <person name="Ostevik K.L."/>
            <person name="Alabady M."/>
            <person name="Zhang M."/>
            <person name="Rausher M.D."/>
        </authorList>
    </citation>
    <scope>NUCLEOTIDE SEQUENCE [LARGE SCALE GENOMIC DNA]</scope>
    <source>
        <strain evidence="6">DNT005</strain>
        <tissue evidence="6">Whole leaf</tissue>
    </source>
</reference>
<dbReference type="Gene3D" id="1.20.930.10">
    <property type="entry name" value="Conserved domain common to transcription factors TFIIS, elongin A, CRSP70"/>
    <property type="match status" value="1"/>
</dbReference>
<protein>
    <recommendedName>
        <fullName evidence="5">TFIIS N-terminal domain-containing protein</fullName>
    </recommendedName>
</protein>
<dbReference type="InterPro" id="IPR035441">
    <property type="entry name" value="TFIIS/LEDGF_dom_sf"/>
</dbReference>
<name>A0ABR0CXP2_9LAMI</name>
<dbReference type="InterPro" id="IPR044790">
    <property type="entry name" value="MD26C-like"/>
</dbReference>
<dbReference type="PANTHER" id="PTHR47210">
    <property type="entry name" value="MEDIATOR OF RNA POLYMERASE II TRANSCRIPTION SUBUNIT 26C-RELATED"/>
    <property type="match status" value="1"/>
</dbReference>
<dbReference type="Pfam" id="PF08711">
    <property type="entry name" value="Med26"/>
    <property type="match status" value="1"/>
</dbReference>
<dbReference type="CDD" id="cd00183">
    <property type="entry name" value="TFIIS_I"/>
    <property type="match status" value="1"/>
</dbReference>
<dbReference type="SMART" id="SM00509">
    <property type="entry name" value="TFS2N"/>
    <property type="match status" value="1"/>
</dbReference>
<dbReference type="Proteomes" id="UP001291926">
    <property type="component" value="Unassembled WGS sequence"/>
</dbReference>
<evidence type="ECO:0000313" key="7">
    <source>
        <dbReference type="Proteomes" id="UP001291926"/>
    </source>
</evidence>
<dbReference type="PROSITE" id="PS51319">
    <property type="entry name" value="TFIIS_N"/>
    <property type="match status" value="1"/>
</dbReference>
<comment type="caution">
    <text evidence="6">The sequence shown here is derived from an EMBL/GenBank/DDBJ whole genome shotgun (WGS) entry which is preliminary data.</text>
</comment>
<comment type="subcellular location">
    <subcellularLocation>
        <location evidence="1 3">Nucleus</location>
    </subcellularLocation>
</comment>
<evidence type="ECO:0000256" key="1">
    <source>
        <dbReference type="ARBA" id="ARBA00004123"/>
    </source>
</evidence>
<feature type="region of interest" description="Disordered" evidence="4">
    <location>
        <begin position="105"/>
        <end position="128"/>
    </location>
</feature>
<evidence type="ECO:0000259" key="5">
    <source>
        <dbReference type="PROSITE" id="PS51319"/>
    </source>
</evidence>
<keyword evidence="2 3" id="KW-0539">Nucleus</keyword>
<evidence type="ECO:0000256" key="2">
    <source>
        <dbReference type="ARBA" id="ARBA00023242"/>
    </source>
</evidence>
<feature type="region of interest" description="Disordered" evidence="4">
    <location>
        <begin position="213"/>
        <end position="241"/>
    </location>
</feature>
<evidence type="ECO:0000313" key="6">
    <source>
        <dbReference type="EMBL" id="KAK4481348.1"/>
    </source>
</evidence>
<dbReference type="InterPro" id="IPR003617">
    <property type="entry name" value="TFIIS/CRSP70_N_sub"/>
</dbReference>
<feature type="domain" description="TFIIS N-terminal" evidence="5">
    <location>
        <begin position="128"/>
        <end position="205"/>
    </location>
</feature>
<accession>A0ABR0CXP2</accession>
<dbReference type="SUPFAM" id="SSF47676">
    <property type="entry name" value="Conserved domain common to transcription factors TFIIS, elongin A, CRSP70"/>
    <property type="match status" value="1"/>
</dbReference>
<sequence>MDLDDFRSFILDSGLDVWKWIDMAISLASSDYENELKNRRDGIVQRLYAPAFSKSCQSCCDQKLLKGEEEEEEECKSKGIEENEDHQQRGDVGCDYITEQMELKSEKMESGNEEVGNEDDNDDDQNDDERGKVLEIKSLLDDQNQTERCLINLLQRLVDMDITLEVLKETDIGRHVTRLRKHSSEEVRRLVKILVRKWKDTVDEWVRKNTPNAEMSQFNGNKESSHHSQHKNNIQNGTTKEVLPHGDTISNAYDSCYYAPQNYGKAKDNEFERDHYSATRRQLHGNYQEAQNAKKQRTTQEMDLPKAKNAIVTNNRGNVPVKYCSVGKGGELRGSLPQGGEFESWEEQPSVVKSLREDGAAWC</sequence>
<evidence type="ECO:0000256" key="4">
    <source>
        <dbReference type="SAM" id="MobiDB-lite"/>
    </source>
</evidence>
<feature type="compositionally biased region" description="Acidic residues" evidence="4">
    <location>
        <begin position="111"/>
        <end position="127"/>
    </location>
</feature>
<dbReference type="EMBL" id="JAYDYQ010002685">
    <property type="protein sequence ID" value="KAK4481348.1"/>
    <property type="molecule type" value="Genomic_DNA"/>
</dbReference>
<feature type="non-terminal residue" evidence="6">
    <location>
        <position position="363"/>
    </location>
</feature>